<organism evidence="1 2">
    <name type="scientific">Peronosclerospora sorghi</name>
    <dbReference type="NCBI Taxonomy" id="230839"/>
    <lineage>
        <taxon>Eukaryota</taxon>
        <taxon>Sar</taxon>
        <taxon>Stramenopiles</taxon>
        <taxon>Oomycota</taxon>
        <taxon>Peronosporomycetes</taxon>
        <taxon>Peronosporales</taxon>
        <taxon>Peronosporaceae</taxon>
        <taxon>Peronosclerospora</taxon>
    </lineage>
</organism>
<sequence length="158" mass="17730">MHYTPVNRQHGVFWLCSHELGVSADYATRHFRSVTTIVSVTLSNVVLTLLLLETSHRQLQRLEASSNDNVAHHVLVPGDMYALYWVCEPRSLLRISVLINKEASDSICEEGYDWSETFAVDRAGTTDLLVAPRASGRGVHLEVVVKRGSLSQATFFCW</sequence>
<proteinExistence type="predicted"/>
<dbReference type="Proteomes" id="UP001163321">
    <property type="component" value="Chromosome 9"/>
</dbReference>
<protein>
    <submittedName>
        <fullName evidence="1">Uncharacterized protein</fullName>
    </submittedName>
</protein>
<reference evidence="1 2" key="1">
    <citation type="journal article" date="2022" name="bioRxiv">
        <title>The genome of the oomycete Peronosclerospora sorghi, a cosmopolitan pathogen of maize and sorghum, is inflated with dispersed pseudogenes.</title>
        <authorList>
            <person name="Fletcher K."/>
            <person name="Martin F."/>
            <person name="Isakeit T."/>
            <person name="Cavanaugh K."/>
            <person name="Magill C."/>
            <person name="Michelmore R."/>
        </authorList>
    </citation>
    <scope>NUCLEOTIDE SEQUENCE [LARGE SCALE GENOMIC DNA]</scope>
    <source>
        <strain evidence="1">P6</strain>
    </source>
</reference>
<evidence type="ECO:0000313" key="1">
    <source>
        <dbReference type="EMBL" id="KAI9905250.1"/>
    </source>
</evidence>
<keyword evidence="2" id="KW-1185">Reference proteome</keyword>
<name>A0ACC0VFS3_9STRA</name>
<comment type="caution">
    <text evidence="1">The sequence shown here is derived from an EMBL/GenBank/DDBJ whole genome shotgun (WGS) entry which is preliminary data.</text>
</comment>
<dbReference type="EMBL" id="CM047588">
    <property type="protein sequence ID" value="KAI9905250.1"/>
    <property type="molecule type" value="Genomic_DNA"/>
</dbReference>
<accession>A0ACC0VFS3</accession>
<evidence type="ECO:0000313" key="2">
    <source>
        <dbReference type="Proteomes" id="UP001163321"/>
    </source>
</evidence>
<gene>
    <name evidence="1" type="ORF">PsorP6_014308</name>
</gene>